<name>A0A5B7HV76_PORTR</name>
<feature type="compositionally biased region" description="Basic and acidic residues" evidence="1">
    <location>
        <begin position="43"/>
        <end position="62"/>
    </location>
</feature>
<dbReference type="Proteomes" id="UP000324222">
    <property type="component" value="Unassembled WGS sequence"/>
</dbReference>
<comment type="caution">
    <text evidence="2">The sequence shown here is derived from an EMBL/GenBank/DDBJ whole genome shotgun (WGS) entry which is preliminary data.</text>
</comment>
<evidence type="ECO:0000313" key="3">
    <source>
        <dbReference type="Proteomes" id="UP000324222"/>
    </source>
</evidence>
<dbReference type="EMBL" id="VSRR010037142">
    <property type="protein sequence ID" value="MPC73606.1"/>
    <property type="molecule type" value="Genomic_DNA"/>
</dbReference>
<evidence type="ECO:0000256" key="1">
    <source>
        <dbReference type="SAM" id="MobiDB-lite"/>
    </source>
</evidence>
<feature type="region of interest" description="Disordered" evidence="1">
    <location>
        <begin position="18"/>
        <end position="62"/>
    </location>
</feature>
<accession>A0A5B7HV76</accession>
<dbReference type="AlphaFoldDB" id="A0A5B7HV76"/>
<organism evidence="2 3">
    <name type="scientific">Portunus trituberculatus</name>
    <name type="common">Swimming crab</name>
    <name type="synonym">Neptunus trituberculatus</name>
    <dbReference type="NCBI Taxonomy" id="210409"/>
    <lineage>
        <taxon>Eukaryota</taxon>
        <taxon>Metazoa</taxon>
        <taxon>Ecdysozoa</taxon>
        <taxon>Arthropoda</taxon>
        <taxon>Crustacea</taxon>
        <taxon>Multicrustacea</taxon>
        <taxon>Malacostraca</taxon>
        <taxon>Eumalacostraca</taxon>
        <taxon>Eucarida</taxon>
        <taxon>Decapoda</taxon>
        <taxon>Pleocyemata</taxon>
        <taxon>Brachyura</taxon>
        <taxon>Eubrachyura</taxon>
        <taxon>Portunoidea</taxon>
        <taxon>Portunidae</taxon>
        <taxon>Portuninae</taxon>
        <taxon>Portunus</taxon>
    </lineage>
</organism>
<sequence>MKSGQLTVRELKEIKAKEMKIGQHRMKKRTEMKSKTLGHGKMKREEGGGVENKLKKQREVKS</sequence>
<proteinExistence type="predicted"/>
<gene>
    <name evidence="2" type="ORF">E2C01_067941</name>
</gene>
<protein>
    <submittedName>
        <fullName evidence="2">Uncharacterized protein</fullName>
    </submittedName>
</protein>
<reference evidence="2 3" key="1">
    <citation type="submission" date="2019-05" db="EMBL/GenBank/DDBJ databases">
        <title>Another draft genome of Portunus trituberculatus and its Hox gene families provides insights of decapod evolution.</title>
        <authorList>
            <person name="Jeong J.-H."/>
            <person name="Song I."/>
            <person name="Kim S."/>
            <person name="Choi T."/>
            <person name="Kim D."/>
            <person name="Ryu S."/>
            <person name="Kim W."/>
        </authorList>
    </citation>
    <scope>NUCLEOTIDE SEQUENCE [LARGE SCALE GENOMIC DNA]</scope>
    <source>
        <tissue evidence="2">Muscle</tissue>
    </source>
</reference>
<keyword evidence="3" id="KW-1185">Reference proteome</keyword>
<evidence type="ECO:0000313" key="2">
    <source>
        <dbReference type="EMBL" id="MPC73606.1"/>
    </source>
</evidence>